<sequence>MEKFKTLDEVLLPDPRQEVFQVFDTEFHDFRRKELSDIHSALSEINLDDNVPQKVRDHFTTSKHLSLYSWFVYRFIPVAEFHAIASLEFALKEKTGKPKWGLKRLLSHAVNSHWVEDNDFEIHRRSKEKNRYRAEMWAEVGHSPDYQEPESKEGEYTSILVESMPYIRNEYAHGSSTIAPQGFLTLTICADFINAVYRK</sequence>
<dbReference type="EMBL" id="LHPI01000056">
    <property type="protein sequence ID" value="KOO03821.1"/>
    <property type="molecule type" value="Genomic_DNA"/>
</dbReference>
<protein>
    <submittedName>
        <fullName evidence="1">Uncharacterized protein</fullName>
    </submittedName>
</protein>
<dbReference type="PATRIC" id="fig|171383.3.peg.4521"/>
<dbReference type="OrthoDB" id="9134956at2"/>
<proteinExistence type="predicted"/>
<keyword evidence="2" id="KW-1185">Reference proteome</keyword>
<comment type="caution">
    <text evidence="1">The sequence shown here is derived from an EMBL/GenBank/DDBJ whole genome shotgun (WGS) entry which is preliminary data.</text>
</comment>
<dbReference type="RefSeq" id="WP_053411163.1">
    <property type="nucleotide sequence ID" value="NZ_LHPI01000056.1"/>
</dbReference>
<dbReference type="Proteomes" id="UP000037530">
    <property type="component" value="Unassembled WGS sequence"/>
</dbReference>
<evidence type="ECO:0000313" key="2">
    <source>
        <dbReference type="Proteomes" id="UP000037530"/>
    </source>
</evidence>
<reference evidence="2" key="1">
    <citation type="submission" date="2015-08" db="EMBL/GenBank/DDBJ databases">
        <title>Vibrio galatheae sp. nov., a novel member of the Vibrionaceae family isolated from the Solomon Islands.</title>
        <authorList>
            <person name="Giubergia S."/>
            <person name="Machado H."/>
            <person name="Mateiu R.V."/>
            <person name="Gram L."/>
        </authorList>
    </citation>
    <scope>NUCLEOTIDE SEQUENCE [LARGE SCALE GENOMIC DNA]</scope>
    <source>
        <strain evidence="2">DSM 19134</strain>
    </source>
</reference>
<evidence type="ECO:0000313" key="1">
    <source>
        <dbReference type="EMBL" id="KOO03821.1"/>
    </source>
</evidence>
<organism evidence="1 2">
    <name type="scientific">Vibrio hepatarius</name>
    <dbReference type="NCBI Taxonomy" id="171383"/>
    <lineage>
        <taxon>Bacteria</taxon>
        <taxon>Pseudomonadati</taxon>
        <taxon>Pseudomonadota</taxon>
        <taxon>Gammaproteobacteria</taxon>
        <taxon>Vibrionales</taxon>
        <taxon>Vibrionaceae</taxon>
        <taxon>Vibrio</taxon>
        <taxon>Vibrio oreintalis group</taxon>
    </lineage>
</organism>
<gene>
    <name evidence="1" type="ORF">AKJ31_22165</name>
</gene>
<accession>A0A0M0HP76</accession>
<dbReference type="AlphaFoldDB" id="A0A0M0HP76"/>
<name>A0A0M0HP76_9VIBR</name>